<evidence type="ECO:0000313" key="4">
    <source>
        <dbReference type="Proteomes" id="UP000294853"/>
    </source>
</evidence>
<organism evidence="3 4">
    <name type="scientific">Nocardioides seonyuensis</name>
    <dbReference type="NCBI Taxonomy" id="2518371"/>
    <lineage>
        <taxon>Bacteria</taxon>
        <taxon>Bacillati</taxon>
        <taxon>Actinomycetota</taxon>
        <taxon>Actinomycetes</taxon>
        <taxon>Propionibacteriales</taxon>
        <taxon>Nocardioidaceae</taxon>
        <taxon>Nocardioides</taxon>
    </lineage>
</organism>
<evidence type="ECO:0000313" key="3">
    <source>
        <dbReference type="EMBL" id="QBX56937.1"/>
    </source>
</evidence>
<dbReference type="RefSeq" id="WP_135268922.1">
    <property type="nucleotide sequence ID" value="NZ_CP038436.1"/>
</dbReference>
<dbReference type="GO" id="GO:0016791">
    <property type="term" value="F:phosphatase activity"/>
    <property type="evidence" value="ECO:0007669"/>
    <property type="project" value="TreeGrafter"/>
</dbReference>
<dbReference type="SUPFAM" id="SSF53254">
    <property type="entry name" value="Phosphoglycerate mutase-like"/>
    <property type="match status" value="1"/>
</dbReference>
<evidence type="ECO:0000256" key="1">
    <source>
        <dbReference type="PIRSR" id="PIRSR613078-1"/>
    </source>
</evidence>
<dbReference type="CDD" id="cd07067">
    <property type="entry name" value="HP_PGM_like"/>
    <property type="match status" value="1"/>
</dbReference>
<reference evidence="3 4" key="1">
    <citation type="submission" date="2019-03" db="EMBL/GenBank/DDBJ databases">
        <title>Three New Species of Nocardioides, Nocardioides euryhalodurans sp. nov., Nocardioides seonyuensis sp. nov. and Nocardioides eburneoflavus sp. nov. Iolated from Soil.</title>
        <authorList>
            <person name="Roh S.G."/>
            <person name="Lee C."/>
            <person name="Kim M.-K."/>
            <person name="Kim S.B."/>
        </authorList>
    </citation>
    <scope>NUCLEOTIDE SEQUENCE [LARGE SCALE GENOMIC DNA]</scope>
    <source>
        <strain evidence="3 4">MMS17-SY207-3</strain>
    </source>
</reference>
<dbReference type="AlphaFoldDB" id="A0A4P7IKN0"/>
<feature type="binding site" evidence="2">
    <location>
        <position position="67"/>
    </location>
    <ligand>
        <name>substrate</name>
    </ligand>
</feature>
<keyword evidence="4" id="KW-1185">Reference proteome</keyword>
<dbReference type="InterPro" id="IPR050275">
    <property type="entry name" value="PGM_Phosphatase"/>
</dbReference>
<proteinExistence type="predicted"/>
<accession>A0A4P7IKN0</accession>
<dbReference type="Gene3D" id="3.40.50.1240">
    <property type="entry name" value="Phosphoglycerate mutase-like"/>
    <property type="match status" value="1"/>
</dbReference>
<feature type="active site" description="Tele-phosphohistidine intermediate" evidence="1">
    <location>
        <position position="13"/>
    </location>
</feature>
<dbReference type="EMBL" id="CP038436">
    <property type="protein sequence ID" value="QBX56937.1"/>
    <property type="molecule type" value="Genomic_DNA"/>
</dbReference>
<dbReference type="Pfam" id="PF00300">
    <property type="entry name" value="His_Phos_1"/>
    <property type="match status" value="1"/>
</dbReference>
<dbReference type="KEGG" id="nsn:EXE58_16805"/>
<evidence type="ECO:0000256" key="2">
    <source>
        <dbReference type="PIRSR" id="PIRSR613078-2"/>
    </source>
</evidence>
<feature type="active site" description="Proton donor/acceptor" evidence="1">
    <location>
        <position position="91"/>
    </location>
</feature>
<dbReference type="GO" id="GO:0005737">
    <property type="term" value="C:cytoplasm"/>
    <property type="evidence" value="ECO:0007669"/>
    <property type="project" value="TreeGrafter"/>
</dbReference>
<dbReference type="PANTHER" id="PTHR48100:SF1">
    <property type="entry name" value="HISTIDINE PHOSPHATASE FAMILY PROTEIN-RELATED"/>
    <property type="match status" value="1"/>
</dbReference>
<gene>
    <name evidence="3" type="ORF">EXE58_16805</name>
</gene>
<dbReference type="InterPro" id="IPR013078">
    <property type="entry name" value="His_Pase_superF_clade-1"/>
</dbReference>
<protein>
    <submittedName>
        <fullName evidence="3">Histidine phosphatase family protein</fullName>
    </submittedName>
</protein>
<dbReference type="OrthoDB" id="4697614at2"/>
<dbReference type="SMART" id="SM00855">
    <property type="entry name" value="PGAM"/>
    <property type="match status" value="1"/>
</dbReference>
<name>A0A4P7IKN0_9ACTN</name>
<dbReference type="InterPro" id="IPR029033">
    <property type="entry name" value="His_PPase_superfam"/>
</dbReference>
<sequence length="182" mass="19631">MVRVKQPVYLLRHGESEWKARGVTQGQTPHPRLTKLGRAQMADAAESLARRLSSTAVVGVTSSDLTRAVEGGEVVAARLRASHAVDERLRERHFGLFQGTSHRSTVSWTGRASAVALAHGGVEPRAEVMRRTLAALADLDPAMTHVVVAHGELFRSLPGGSTVGEVANGQVLFWDGRSVQRL</sequence>
<dbReference type="PANTHER" id="PTHR48100">
    <property type="entry name" value="BROAD-SPECIFICITY PHOSPHATASE YOR283W-RELATED"/>
    <property type="match status" value="1"/>
</dbReference>
<dbReference type="Proteomes" id="UP000294853">
    <property type="component" value="Chromosome"/>
</dbReference>